<feature type="non-terminal residue" evidence="1">
    <location>
        <position position="1"/>
    </location>
</feature>
<keyword evidence="2" id="KW-1185">Reference proteome</keyword>
<evidence type="ECO:0000313" key="1">
    <source>
        <dbReference type="EMBL" id="KZT65957.1"/>
    </source>
</evidence>
<evidence type="ECO:0000313" key="2">
    <source>
        <dbReference type="Proteomes" id="UP000076727"/>
    </source>
</evidence>
<name>A0A165MPJ3_9APHY</name>
<dbReference type="OrthoDB" id="10525076at2759"/>
<protein>
    <submittedName>
        <fullName evidence="1">Uncharacterized protein</fullName>
    </submittedName>
</protein>
<reference evidence="1 2" key="1">
    <citation type="journal article" date="2016" name="Mol. Biol. Evol.">
        <title>Comparative Genomics of Early-Diverging Mushroom-Forming Fungi Provides Insights into the Origins of Lignocellulose Decay Capabilities.</title>
        <authorList>
            <person name="Nagy L.G."/>
            <person name="Riley R."/>
            <person name="Tritt A."/>
            <person name="Adam C."/>
            <person name="Daum C."/>
            <person name="Floudas D."/>
            <person name="Sun H."/>
            <person name="Yadav J.S."/>
            <person name="Pangilinan J."/>
            <person name="Larsson K.H."/>
            <person name="Matsuura K."/>
            <person name="Barry K."/>
            <person name="Labutti K."/>
            <person name="Kuo R."/>
            <person name="Ohm R.A."/>
            <person name="Bhattacharya S.S."/>
            <person name="Shirouzu T."/>
            <person name="Yoshinaga Y."/>
            <person name="Martin F.M."/>
            <person name="Grigoriev I.V."/>
            <person name="Hibbett D.S."/>
        </authorList>
    </citation>
    <scope>NUCLEOTIDE SEQUENCE [LARGE SCALE GENOMIC DNA]</scope>
    <source>
        <strain evidence="1 2">L-15889</strain>
    </source>
</reference>
<sequence length="160" mass="17305">MGLASPSFAAPIQDATHHERSLTWKEVGNDAQKAGSTALKAISAGAKWYGILKVVREDQGAMDLERRKINWKNVAYTAANDVIDVASTVGDVTKAIKTRSEPKLVEAILRRALDLEEREVDAGSGAIDWKKAGHTAGSVIKSALPLVPLFLREAELDELD</sequence>
<accession>A0A165MPJ3</accession>
<dbReference type="AlphaFoldDB" id="A0A165MPJ3"/>
<proteinExistence type="predicted"/>
<dbReference type="EMBL" id="KV429097">
    <property type="protein sequence ID" value="KZT65957.1"/>
    <property type="molecule type" value="Genomic_DNA"/>
</dbReference>
<dbReference type="Proteomes" id="UP000076727">
    <property type="component" value="Unassembled WGS sequence"/>
</dbReference>
<organism evidence="1 2">
    <name type="scientific">Daedalea quercina L-15889</name>
    <dbReference type="NCBI Taxonomy" id="1314783"/>
    <lineage>
        <taxon>Eukaryota</taxon>
        <taxon>Fungi</taxon>
        <taxon>Dikarya</taxon>
        <taxon>Basidiomycota</taxon>
        <taxon>Agaricomycotina</taxon>
        <taxon>Agaricomycetes</taxon>
        <taxon>Polyporales</taxon>
        <taxon>Fomitopsis</taxon>
    </lineage>
</organism>
<gene>
    <name evidence="1" type="ORF">DAEQUDRAFT_730876</name>
</gene>